<dbReference type="PANTHER" id="PTHR21310:SF40">
    <property type="entry name" value="AMINOGLYCOSIDE PHOSPHOTRANSFERASE DOMAIN-CONTAINING PROTEIN-RELATED"/>
    <property type="match status" value="1"/>
</dbReference>
<dbReference type="Pfam" id="PF01636">
    <property type="entry name" value="APH"/>
    <property type="match status" value="1"/>
</dbReference>
<dbReference type="EMBL" id="QLMJ01000003">
    <property type="protein sequence ID" value="RAK40052.1"/>
    <property type="molecule type" value="Genomic_DNA"/>
</dbReference>
<dbReference type="InterPro" id="IPR051678">
    <property type="entry name" value="AGP_Transferase"/>
</dbReference>
<dbReference type="AlphaFoldDB" id="A0A327ZFS2"/>
<name>A0A327ZFS2_9ACTN</name>
<evidence type="ECO:0000313" key="3">
    <source>
        <dbReference type="Proteomes" id="UP000249341"/>
    </source>
</evidence>
<proteinExistence type="predicted"/>
<protein>
    <submittedName>
        <fullName evidence="2">Phosphotransferase family enzyme</fullName>
    </submittedName>
</protein>
<dbReference type="Gene3D" id="3.30.200.20">
    <property type="entry name" value="Phosphorylase Kinase, domain 1"/>
    <property type="match status" value="1"/>
</dbReference>
<dbReference type="InterPro" id="IPR002575">
    <property type="entry name" value="Aminoglycoside_PTrfase"/>
</dbReference>
<dbReference type="PANTHER" id="PTHR21310">
    <property type="entry name" value="AMINOGLYCOSIDE PHOSPHOTRANSFERASE-RELATED-RELATED"/>
    <property type="match status" value="1"/>
</dbReference>
<accession>A0A327ZFS2</accession>
<dbReference type="Proteomes" id="UP000249341">
    <property type="component" value="Unassembled WGS sequence"/>
</dbReference>
<feature type="domain" description="Aminoglycoside phosphotransferase" evidence="1">
    <location>
        <begin position="49"/>
        <end position="249"/>
    </location>
</feature>
<keyword evidence="3" id="KW-1185">Reference proteome</keyword>
<reference evidence="2 3" key="1">
    <citation type="submission" date="2018-06" db="EMBL/GenBank/DDBJ databases">
        <title>Genomic Encyclopedia of Type Strains, Phase III (KMG-III): the genomes of soil and plant-associated and newly described type strains.</title>
        <authorList>
            <person name="Whitman W."/>
        </authorList>
    </citation>
    <scope>NUCLEOTIDE SEQUENCE [LARGE SCALE GENOMIC DNA]</scope>
    <source>
        <strain evidence="2 3">CGMCC 4.7090</strain>
    </source>
</reference>
<dbReference type="Gene3D" id="3.90.1200.10">
    <property type="match status" value="1"/>
</dbReference>
<dbReference type="RefSeq" id="WP_111648127.1">
    <property type="nucleotide sequence ID" value="NZ_JACHWI010000009.1"/>
</dbReference>
<dbReference type="InterPro" id="IPR011009">
    <property type="entry name" value="Kinase-like_dom_sf"/>
</dbReference>
<dbReference type="OrthoDB" id="2570531at2"/>
<sequence length="307" mass="32976">MVTASGVRIGWADLPGHVRDRIERIIGGGPVVEALSQTGGFSPGTADRVRTADGRRAFVKAVSPSQNTDSATMARREARITALLPEHTPVPRMLGTFEQDNWVVLILEDIVGSHPRTPWVESEVDAAAAALAKLAQALTPAPDLDLPRVTDYVASDFACWAKLAADPPADLDPWLVANLGALRAASEHGLAAISHGDTLTHCDIRADNLLVRTDGRILIVDWPWGSLGPAWLDTVMLAMNVLVHGGDPSRLLVGLDPDDVTGVIAGFTGYFHWQSRLPPPPGLPTVRAFQRFQGDALVPWLRARLTA</sequence>
<dbReference type="SUPFAM" id="SSF56112">
    <property type="entry name" value="Protein kinase-like (PK-like)"/>
    <property type="match status" value="1"/>
</dbReference>
<comment type="caution">
    <text evidence="2">The sequence shown here is derived from an EMBL/GenBank/DDBJ whole genome shotgun (WGS) entry which is preliminary data.</text>
</comment>
<evidence type="ECO:0000259" key="1">
    <source>
        <dbReference type="Pfam" id="PF01636"/>
    </source>
</evidence>
<gene>
    <name evidence="2" type="ORF">B0I29_10378</name>
</gene>
<keyword evidence="2" id="KW-0808">Transferase</keyword>
<dbReference type="GO" id="GO:0016740">
    <property type="term" value="F:transferase activity"/>
    <property type="evidence" value="ECO:0007669"/>
    <property type="project" value="UniProtKB-KW"/>
</dbReference>
<evidence type="ECO:0000313" key="2">
    <source>
        <dbReference type="EMBL" id="RAK40052.1"/>
    </source>
</evidence>
<organism evidence="2 3">
    <name type="scientific">Actinoplanes lutulentus</name>
    <dbReference type="NCBI Taxonomy" id="1287878"/>
    <lineage>
        <taxon>Bacteria</taxon>
        <taxon>Bacillati</taxon>
        <taxon>Actinomycetota</taxon>
        <taxon>Actinomycetes</taxon>
        <taxon>Micromonosporales</taxon>
        <taxon>Micromonosporaceae</taxon>
        <taxon>Actinoplanes</taxon>
    </lineage>
</organism>